<dbReference type="Proteomes" id="UP000183263">
    <property type="component" value="Unassembled WGS sequence"/>
</dbReference>
<dbReference type="EMBL" id="FNDN01000011">
    <property type="protein sequence ID" value="SDI79184.1"/>
    <property type="molecule type" value="Genomic_DNA"/>
</dbReference>
<dbReference type="InterPro" id="IPR009100">
    <property type="entry name" value="AcylCoA_DH/oxidase_NM_dom_sf"/>
</dbReference>
<evidence type="ECO:0000256" key="3">
    <source>
        <dbReference type="ARBA" id="ARBA00023002"/>
    </source>
</evidence>
<protein>
    <submittedName>
        <fullName evidence="4">Acyl-CoA dehydrogenase</fullName>
    </submittedName>
</protein>
<accession>A0A1G8NG17</accession>
<organism evidence="4 5">
    <name type="scientific">Rhodococcus triatomae</name>
    <dbReference type="NCBI Taxonomy" id="300028"/>
    <lineage>
        <taxon>Bacteria</taxon>
        <taxon>Bacillati</taxon>
        <taxon>Actinomycetota</taxon>
        <taxon>Actinomycetes</taxon>
        <taxon>Mycobacteriales</taxon>
        <taxon>Nocardiaceae</taxon>
        <taxon>Rhodococcus</taxon>
    </lineage>
</organism>
<evidence type="ECO:0000256" key="1">
    <source>
        <dbReference type="ARBA" id="ARBA00022630"/>
    </source>
</evidence>
<reference evidence="4 5" key="1">
    <citation type="submission" date="2016-10" db="EMBL/GenBank/DDBJ databases">
        <authorList>
            <person name="de Groot N.N."/>
        </authorList>
    </citation>
    <scope>NUCLEOTIDE SEQUENCE [LARGE SCALE GENOMIC DNA]</scope>
    <source>
        <strain evidence="4 5">DSM 44892</strain>
    </source>
</reference>
<name>A0A1G8NG17_9NOCA</name>
<keyword evidence="1" id="KW-0285">Flavoprotein</keyword>
<evidence type="ECO:0000256" key="2">
    <source>
        <dbReference type="ARBA" id="ARBA00022827"/>
    </source>
</evidence>
<dbReference type="PANTHER" id="PTHR43884">
    <property type="entry name" value="ACYL-COA DEHYDROGENASE"/>
    <property type="match status" value="1"/>
</dbReference>
<dbReference type="GO" id="GO:0003995">
    <property type="term" value="F:acyl-CoA dehydrogenase activity"/>
    <property type="evidence" value="ECO:0007669"/>
    <property type="project" value="TreeGrafter"/>
</dbReference>
<dbReference type="OrthoDB" id="2986495at2"/>
<dbReference type="PANTHER" id="PTHR43884:SF20">
    <property type="entry name" value="ACYL-COA DEHYDROGENASE FADE28"/>
    <property type="match status" value="1"/>
</dbReference>
<keyword evidence="2" id="KW-0274">FAD</keyword>
<evidence type="ECO:0000313" key="5">
    <source>
        <dbReference type="Proteomes" id="UP000183263"/>
    </source>
</evidence>
<dbReference type="AlphaFoldDB" id="A0A1G8NG17"/>
<dbReference type="SUPFAM" id="SSF56645">
    <property type="entry name" value="Acyl-CoA dehydrogenase NM domain-like"/>
    <property type="match status" value="1"/>
</dbReference>
<dbReference type="Gene3D" id="2.40.110.10">
    <property type="entry name" value="Butyryl-CoA Dehydrogenase, subunit A, domain 2"/>
    <property type="match status" value="1"/>
</dbReference>
<dbReference type="RefSeq" id="WP_072738971.1">
    <property type="nucleotide sequence ID" value="NZ_CP048813.1"/>
</dbReference>
<keyword evidence="3" id="KW-0560">Oxidoreductase</keyword>
<sequence length="375" mass="39028">MLLANEGCLLEARLPELFEALNAASLDELESEGGPAIKLFKGSRAGRLLAPVESGGLGASALDAVRIQRAVGARAPSLAVASTMHHFSLASLMEAARGGDGAHLLLLEAIAGENLLMASGFAEGTTGASVLTPSLSAERVEGGYRLDGAKRPCSLARSMDLLTASVSVDSPVGPELAVAVVPASAEGIEVEPFWNATVLRAAESDAVVLTDVRIAEPQLVRVGVPGAAAVDQVQQAGFVWFELLMTASYLGIAARLVNRVLREERGGPVRRALLAGGLDTCAGAIDAIAAELDREGAGQQLLRRVLLARYTTQKIIAQSVDESVELLGGMAFIRGDSDIRYFAEATRCLAFHPPGLPRAAPALLDSLAGQPLRIV</sequence>
<dbReference type="GO" id="GO:0050660">
    <property type="term" value="F:flavin adenine dinucleotide binding"/>
    <property type="evidence" value="ECO:0007669"/>
    <property type="project" value="InterPro"/>
</dbReference>
<dbReference type="InterPro" id="IPR046373">
    <property type="entry name" value="Acyl-CoA_Oxase/DH_mid-dom_sf"/>
</dbReference>
<gene>
    <name evidence="4" type="ORF">SAMN05444695_11160</name>
</gene>
<dbReference type="Gene3D" id="1.10.540.10">
    <property type="entry name" value="Acyl-CoA dehydrogenase/oxidase, N-terminal domain"/>
    <property type="match status" value="1"/>
</dbReference>
<keyword evidence="5" id="KW-1185">Reference proteome</keyword>
<evidence type="ECO:0000313" key="4">
    <source>
        <dbReference type="EMBL" id="SDI79184.1"/>
    </source>
</evidence>
<dbReference type="InterPro" id="IPR037069">
    <property type="entry name" value="AcylCoA_DH/ox_N_sf"/>
</dbReference>
<proteinExistence type="predicted"/>